<evidence type="ECO:0000256" key="1">
    <source>
        <dbReference type="SAM" id="MobiDB-lite"/>
    </source>
</evidence>
<dbReference type="Gene3D" id="2.60.120.40">
    <property type="match status" value="1"/>
</dbReference>
<reference evidence="2" key="2">
    <citation type="submission" date="2021-04" db="EMBL/GenBank/DDBJ databases">
        <authorList>
            <person name="Gilroy R."/>
        </authorList>
    </citation>
    <scope>NUCLEOTIDE SEQUENCE</scope>
    <source>
        <strain evidence="2">CHK33-5263</strain>
    </source>
</reference>
<sequence>MTGATGPTGATGATGATGPTGATGATGATGTADTQLLSAYSTPSAPGTAGNALLFDLNGASSGTGITHTPGNSDFTVEDPGIYTVAFHGNLAPASGVNFPLNVILELQQNGTVVPGAVVQHTFHTSPDTATVAFSLPVDVPSVPATFRVVGEGGNFIYSEVTMTLYKVAETSA</sequence>
<protein>
    <recommendedName>
        <fullName evidence="4">Collagen-like protein</fullName>
    </recommendedName>
</protein>
<feature type="region of interest" description="Disordered" evidence="1">
    <location>
        <begin position="1"/>
        <end position="29"/>
    </location>
</feature>
<proteinExistence type="predicted"/>
<accession>A0A9D2DWC6</accession>
<dbReference type="AlphaFoldDB" id="A0A9D2DWC6"/>
<gene>
    <name evidence="2" type="ORF">H9812_03330</name>
</gene>
<organism evidence="2 3">
    <name type="scientific">Candidatus Gallimonas intestinigallinarum</name>
    <dbReference type="NCBI Taxonomy" id="2838604"/>
    <lineage>
        <taxon>Bacteria</taxon>
        <taxon>Bacillati</taxon>
        <taxon>Bacillota</taxon>
        <taxon>Clostridia</taxon>
        <taxon>Candidatus Gallimonas</taxon>
    </lineage>
</organism>
<dbReference type="EMBL" id="DXBS01000065">
    <property type="protein sequence ID" value="HIZ24492.1"/>
    <property type="molecule type" value="Genomic_DNA"/>
</dbReference>
<evidence type="ECO:0008006" key="4">
    <source>
        <dbReference type="Google" id="ProtNLM"/>
    </source>
</evidence>
<comment type="caution">
    <text evidence="2">The sequence shown here is derived from an EMBL/GenBank/DDBJ whole genome shotgun (WGS) entry which is preliminary data.</text>
</comment>
<dbReference type="InterPro" id="IPR008983">
    <property type="entry name" value="Tumour_necrosis_fac-like_dom"/>
</dbReference>
<reference evidence="2" key="1">
    <citation type="journal article" date="2021" name="PeerJ">
        <title>Extensive microbial diversity within the chicken gut microbiome revealed by metagenomics and culture.</title>
        <authorList>
            <person name="Gilroy R."/>
            <person name="Ravi A."/>
            <person name="Getino M."/>
            <person name="Pursley I."/>
            <person name="Horton D.L."/>
            <person name="Alikhan N.F."/>
            <person name="Baker D."/>
            <person name="Gharbi K."/>
            <person name="Hall N."/>
            <person name="Watson M."/>
            <person name="Adriaenssens E.M."/>
            <person name="Foster-Nyarko E."/>
            <person name="Jarju S."/>
            <person name="Secka A."/>
            <person name="Antonio M."/>
            <person name="Oren A."/>
            <person name="Chaudhuri R.R."/>
            <person name="La Ragione R."/>
            <person name="Hildebrand F."/>
            <person name="Pallen M.J."/>
        </authorList>
    </citation>
    <scope>NUCLEOTIDE SEQUENCE</scope>
    <source>
        <strain evidence="2">CHK33-5263</strain>
    </source>
</reference>
<evidence type="ECO:0000313" key="2">
    <source>
        <dbReference type="EMBL" id="HIZ24492.1"/>
    </source>
</evidence>
<evidence type="ECO:0000313" key="3">
    <source>
        <dbReference type="Proteomes" id="UP000824044"/>
    </source>
</evidence>
<dbReference type="Proteomes" id="UP000824044">
    <property type="component" value="Unassembled WGS sequence"/>
</dbReference>
<name>A0A9D2DWC6_9FIRM</name>